<dbReference type="InterPro" id="IPR013087">
    <property type="entry name" value="Znf_C2H2_type"/>
</dbReference>
<feature type="region of interest" description="Disordered" evidence="11">
    <location>
        <begin position="1"/>
        <end position="204"/>
    </location>
</feature>
<organism evidence="13 14">
    <name type="scientific">Ameiurus melas</name>
    <name type="common">Black bullhead</name>
    <name type="synonym">Silurus melas</name>
    <dbReference type="NCBI Taxonomy" id="219545"/>
    <lineage>
        <taxon>Eukaryota</taxon>
        <taxon>Metazoa</taxon>
        <taxon>Chordata</taxon>
        <taxon>Craniata</taxon>
        <taxon>Vertebrata</taxon>
        <taxon>Euteleostomi</taxon>
        <taxon>Actinopterygii</taxon>
        <taxon>Neopterygii</taxon>
        <taxon>Teleostei</taxon>
        <taxon>Ostariophysi</taxon>
        <taxon>Siluriformes</taxon>
        <taxon>Ictaluridae</taxon>
        <taxon>Ameiurus</taxon>
    </lineage>
</organism>
<evidence type="ECO:0000256" key="5">
    <source>
        <dbReference type="ARBA" id="ARBA00022771"/>
    </source>
</evidence>
<evidence type="ECO:0000256" key="1">
    <source>
        <dbReference type="ARBA" id="ARBA00004123"/>
    </source>
</evidence>
<evidence type="ECO:0000256" key="11">
    <source>
        <dbReference type="SAM" id="MobiDB-lite"/>
    </source>
</evidence>
<dbReference type="AlphaFoldDB" id="A0A7J6B0C6"/>
<dbReference type="SMART" id="SM00355">
    <property type="entry name" value="ZnF_C2H2"/>
    <property type="match status" value="14"/>
</dbReference>
<keyword evidence="3" id="KW-0479">Metal-binding</keyword>
<dbReference type="SUPFAM" id="SSF57667">
    <property type="entry name" value="beta-beta-alpha zinc fingers"/>
    <property type="match status" value="8"/>
</dbReference>
<comment type="subcellular location">
    <subcellularLocation>
        <location evidence="1">Nucleus</location>
    </subcellularLocation>
</comment>
<proteinExistence type="inferred from homology"/>
<feature type="domain" description="C2H2-type" evidence="12">
    <location>
        <begin position="211"/>
        <end position="238"/>
    </location>
</feature>
<feature type="domain" description="C2H2-type" evidence="12">
    <location>
        <begin position="239"/>
        <end position="266"/>
    </location>
</feature>
<dbReference type="Proteomes" id="UP000593565">
    <property type="component" value="Unassembled WGS sequence"/>
</dbReference>
<accession>A0A7J6B0C6</accession>
<keyword evidence="8" id="KW-0804">Transcription</keyword>
<dbReference type="PROSITE" id="PS00028">
    <property type="entry name" value="ZINC_FINGER_C2H2_1"/>
    <property type="match status" value="11"/>
</dbReference>
<name>A0A7J6B0C6_AMEME</name>
<comment type="similarity">
    <text evidence="2">Belongs to the krueppel C2H2-type zinc-finger protein family.</text>
</comment>
<evidence type="ECO:0000256" key="7">
    <source>
        <dbReference type="ARBA" id="ARBA00023015"/>
    </source>
</evidence>
<keyword evidence="9" id="KW-0539">Nucleus</keyword>
<dbReference type="InterPro" id="IPR036236">
    <property type="entry name" value="Znf_C2H2_sf"/>
</dbReference>
<evidence type="ECO:0000256" key="6">
    <source>
        <dbReference type="ARBA" id="ARBA00022833"/>
    </source>
</evidence>
<feature type="domain" description="C2H2-type" evidence="12">
    <location>
        <begin position="415"/>
        <end position="442"/>
    </location>
</feature>
<evidence type="ECO:0000256" key="2">
    <source>
        <dbReference type="ARBA" id="ARBA00006991"/>
    </source>
</evidence>
<evidence type="ECO:0000313" key="14">
    <source>
        <dbReference type="Proteomes" id="UP000593565"/>
    </source>
</evidence>
<evidence type="ECO:0000259" key="12">
    <source>
        <dbReference type="PROSITE" id="PS50157"/>
    </source>
</evidence>
<dbReference type="GO" id="GO:0001228">
    <property type="term" value="F:DNA-binding transcription activator activity, RNA polymerase II-specific"/>
    <property type="evidence" value="ECO:0007669"/>
    <property type="project" value="TreeGrafter"/>
</dbReference>
<feature type="domain" description="C2H2-type" evidence="12">
    <location>
        <begin position="750"/>
        <end position="777"/>
    </location>
</feature>
<dbReference type="PANTHER" id="PTHR24376:SF250">
    <property type="entry name" value="ZINC FINGER PROTEIN 770"/>
    <property type="match status" value="1"/>
</dbReference>
<reference evidence="13 14" key="1">
    <citation type="submission" date="2020-02" db="EMBL/GenBank/DDBJ databases">
        <title>A chromosome-scale genome assembly of the black bullhead catfish (Ameiurus melas).</title>
        <authorList>
            <person name="Wen M."/>
            <person name="Zham M."/>
            <person name="Cabau C."/>
            <person name="Klopp C."/>
            <person name="Donnadieu C."/>
            <person name="Roques C."/>
            <person name="Bouchez O."/>
            <person name="Lampietro C."/>
            <person name="Jouanno E."/>
            <person name="Herpin A."/>
            <person name="Louis A."/>
            <person name="Berthelot C."/>
            <person name="Parey E."/>
            <person name="Roest-Crollius H."/>
            <person name="Braasch I."/>
            <person name="Postlethwait J."/>
            <person name="Robinson-Rechavi M."/>
            <person name="Echchiki A."/>
            <person name="Begum T."/>
            <person name="Montfort J."/>
            <person name="Schartl M."/>
            <person name="Bobe J."/>
            <person name="Guiguen Y."/>
        </authorList>
    </citation>
    <scope>NUCLEOTIDE SEQUENCE [LARGE SCALE GENOMIC DNA]</scope>
    <source>
        <strain evidence="13">M_S1</strain>
        <tissue evidence="13">Blood</tissue>
    </source>
</reference>
<feature type="domain" description="C2H2-type" evidence="12">
    <location>
        <begin position="676"/>
        <end position="704"/>
    </location>
</feature>
<dbReference type="GO" id="GO:0008270">
    <property type="term" value="F:zinc ion binding"/>
    <property type="evidence" value="ECO:0007669"/>
    <property type="project" value="UniProtKB-KW"/>
</dbReference>
<dbReference type="GO" id="GO:0000978">
    <property type="term" value="F:RNA polymerase II cis-regulatory region sequence-specific DNA binding"/>
    <property type="evidence" value="ECO:0007669"/>
    <property type="project" value="TreeGrafter"/>
</dbReference>
<dbReference type="FunFam" id="3.30.160.60:FF:001442">
    <property type="entry name" value="zinc finger protein 696"/>
    <property type="match status" value="1"/>
</dbReference>
<evidence type="ECO:0000256" key="8">
    <source>
        <dbReference type="ARBA" id="ARBA00023163"/>
    </source>
</evidence>
<feature type="domain" description="C2H2-type" evidence="12">
    <location>
        <begin position="374"/>
        <end position="406"/>
    </location>
</feature>
<keyword evidence="4" id="KW-0677">Repeat</keyword>
<keyword evidence="6" id="KW-0862">Zinc</keyword>
<keyword evidence="7" id="KW-0805">Transcription regulation</keyword>
<evidence type="ECO:0000256" key="9">
    <source>
        <dbReference type="ARBA" id="ARBA00023242"/>
    </source>
</evidence>
<feature type="compositionally biased region" description="Polar residues" evidence="11">
    <location>
        <begin position="137"/>
        <end position="151"/>
    </location>
</feature>
<keyword evidence="14" id="KW-1185">Reference proteome</keyword>
<feature type="domain" description="C2H2-type" evidence="12">
    <location>
        <begin position="318"/>
        <end position="345"/>
    </location>
</feature>
<dbReference type="PANTHER" id="PTHR24376">
    <property type="entry name" value="ZINC FINGER PROTEIN"/>
    <property type="match status" value="1"/>
</dbReference>
<feature type="domain" description="C2H2-type" evidence="12">
    <location>
        <begin position="443"/>
        <end position="463"/>
    </location>
</feature>
<feature type="compositionally biased region" description="Basic and acidic residues" evidence="11">
    <location>
        <begin position="106"/>
        <end position="131"/>
    </location>
</feature>
<keyword evidence="5 10" id="KW-0863">Zinc-finger</keyword>
<evidence type="ECO:0000256" key="4">
    <source>
        <dbReference type="ARBA" id="ARBA00022737"/>
    </source>
</evidence>
<feature type="domain" description="C2H2-type" evidence="12">
    <location>
        <begin position="619"/>
        <end position="646"/>
    </location>
</feature>
<dbReference type="FunFam" id="3.30.160.60:FF:000446">
    <property type="entry name" value="Zinc finger protein"/>
    <property type="match status" value="1"/>
</dbReference>
<dbReference type="Pfam" id="PF00096">
    <property type="entry name" value="zf-C2H2"/>
    <property type="match status" value="7"/>
</dbReference>
<dbReference type="GO" id="GO:0005634">
    <property type="term" value="C:nucleus"/>
    <property type="evidence" value="ECO:0007669"/>
    <property type="project" value="UniProtKB-SubCell"/>
</dbReference>
<gene>
    <name evidence="13" type="ORF">AMELA_G00084120</name>
</gene>
<dbReference type="EMBL" id="JAAGNN010000006">
    <property type="protein sequence ID" value="KAF4088582.1"/>
    <property type="molecule type" value="Genomic_DNA"/>
</dbReference>
<dbReference type="FunFam" id="3.30.160.60:FF:001289">
    <property type="entry name" value="Zinc finger protein 574"/>
    <property type="match status" value="1"/>
</dbReference>
<protein>
    <recommendedName>
        <fullName evidence="12">C2H2-type domain-containing protein</fullName>
    </recommendedName>
</protein>
<evidence type="ECO:0000256" key="3">
    <source>
        <dbReference type="ARBA" id="ARBA00022723"/>
    </source>
</evidence>
<dbReference type="FunFam" id="3.30.160.60:FF:000096">
    <property type="entry name" value="Zinc finger and BTB domain-containing protein 18 isoform 1"/>
    <property type="match status" value="1"/>
</dbReference>
<feature type="domain" description="C2H2-type" evidence="12">
    <location>
        <begin position="591"/>
        <end position="618"/>
    </location>
</feature>
<evidence type="ECO:0000256" key="10">
    <source>
        <dbReference type="PROSITE-ProRule" id="PRU00042"/>
    </source>
</evidence>
<feature type="compositionally biased region" description="Basic and acidic residues" evidence="11">
    <location>
        <begin position="53"/>
        <end position="71"/>
    </location>
</feature>
<evidence type="ECO:0000313" key="13">
    <source>
        <dbReference type="EMBL" id="KAF4088582.1"/>
    </source>
</evidence>
<dbReference type="Gene3D" id="3.30.160.60">
    <property type="entry name" value="Classic Zinc Finger"/>
    <property type="match status" value="9"/>
</dbReference>
<comment type="caution">
    <text evidence="13">The sequence shown here is derived from an EMBL/GenBank/DDBJ whole genome shotgun (WGS) entry which is preliminary data.</text>
</comment>
<sequence>MEFDSLLTLPRRMSGAELMKKSQEDTMDELDPNPTIKDTCTIMEDTCTPNRSPIEDNRHDDPVGMHNKDSSDNLENQCPTKPIYEPTERQAPNDKPLSDISCEEMSILKDDSKKDDSDGKMSDANHKHDSLEIELQPKQTSEENSASNSLSPIHVPLPEAEQKHSAQQCHKKPLTVGECHSEESDAVPTDNPLERDSSSYRGRPRKEKRVIKCEFCGRPFNHASAYIIHRRVHTGEKPFSCQVCGKAFAQLSNLRSHTKIHNAPKSLTLQNSSIHQNKANVPKSVTPPKENQASMTPVFTNDCPDKSNEPLNRSRKPVACPICGKVFPYKSVLKIHLRTHSGEKPYSCRVCGKAFTQACTVRVHERVHWSVKPFLCSKCGKGFSQIGTLKGHTCEGKRQTHATLKEMEMAGVVTFRCHLCKKCFSTRDEYDVHVQGHTDSHRYSCDRCGQKYSLRSELDTHIKHCFSMWLAKTEPHSHSPVKVETKITESKTDEGSQAASPEFTPTKVQRPSLVEFCKQEYQNKQSKTPQSEFFQPQKRKKYLSLLACPPKVIATSTYNPEDSLSRCQPFKASNIVALLNSLDQKSDPRKYLCPRCGRLFRHVGRLRAHMLSHARGKSFTCGHCGKISESWSNFWRHQRVHKQRRGRFFCPKCGQGFRFAGIYMEHLQQHPELNAYFCPICPHTFSNAASLKNHQQEWHQSSMPHLCDICGKGFTTSIVLKRHRVTHYAFKNSQVDMPYVVDVQPMMKPYECGKCAASFKTLDLLFSHQLCHSTKGLSYRNNNGHEHLKKGRHSPADKNNLHFSISTSRQNYSEPCQDLILGHRFPPDSGQAQSQQGMDISNVRNMLTFPLVSSDSKPRYLGKNEIKRSVCTYVSSVQTKEMHSGIALQSKSAHKAGHLVCTDCGACFAFLPALHEHYLKHARGEI</sequence>
<feature type="region of interest" description="Disordered" evidence="11">
    <location>
        <begin position="279"/>
        <end position="299"/>
    </location>
</feature>
<feature type="domain" description="C2H2-type" evidence="12">
    <location>
        <begin position="648"/>
        <end position="675"/>
    </location>
</feature>
<dbReference type="PROSITE" id="PS50157">
    <property type="entry name" value="ZINC_FINGER_C2H2_2"/>
    <property type="match status" value="13"/>
</dbReference>
<feature type="domain" description="C2H2-type" evidence="12">
    <location>
        <begin position="705"/>
        <end position="732"/>
    </location>
</feature>
<feature type="compositionally biased region" description="Polar residues" evidence="11">
    <location>
        <begin position="289"/>
        <end position="299"/>
    </location>
</feature>
<feature type="domain" description="C2H2-type" evidence="12">
    <location>
        <begin position="346"/>
        <end position="373"/>
    </location>
</feature>